<dbReference type="Gene3D" id="1.10.575.10">
    <property type="entry name" value="P1 Nuclease"/>
    <property type="match status" value="1"/>
</dbReference>
<dbReference type="RefSeq" id="WP_040136002.1">
    <property type="nucleotide sequence ID" value="NZ_CP009889.1"/>
</dbReference>
<reference evidence="7 8" key="1">
    <citation type="submission" date="2014-11" db="EMBL/GenBank/DDBJ databases">
        <title>Complete Genome Sequence of Pseudoalteromonas sp. Strain OCN003 Isolated from Kaneohe Bay, Oahu, Hawaii.</title>
        <authorList>
            <person name="Beurmann S."/>
            <person name="Videau P."/>
            <person name="Ushijima B."/>
            <person name="Smith A.M."/>
            <person name="Aeby G.S."/>
            <person name="Callahan S.M."/>
            <person name="Belcaid M."/>
        </authorList>
    </citation>
    <scope>NUCLEOTIDE SEQUENCE [LARGE SCALE GENOMIC DNA]</scope>
    <source>
        <strain evidence="7 8">OCN003</strain>
    </source>
</reference>
<evidence type="ECO:0000256" key="4">
    <source>
        <dbReference type="ARBA" id="ARBA00022801"/>
    </source>
</evidence>
<dbReference type="GO" id="GO:0004519">
    <property type="term" value="F:endonuclease activity"/>
    <property type="evidence" value="ECO:0007669"/>
    <property type="project" value="UniProtKB-KW"/>
</dbReference>
<evidence type="ECO:0000256" key="2">
    <source>
        <dbReference type="ARBA" id="ARBA00022723"/>
    </source>
</evidence>
<dbReference type="AlphaFoldDB" id="A0A0A7EKN8"/>
<dbReference type="EMBL" id="CP009889">
    <property type="protein sequence ID" value="AIY67204.1"/>
    <property type="molecule type" value="Genomic_DNA"/>
</dbReference>
<gene>
    <name evidence="7" type="ORF">OM33_19290</name>
</gene>
<dbReference type="GO" id="GO:0003676">
    <property type="term" value="F:nucleic acid binding"/>
    <property type="evidence" value="ECO:0007669"/>
    <property type="project" value="InterPro"/>
</dbReference>
<dbReference type="GO" id="GO:0006308">
    <property type="term" value="P:DNA catabolic process"/>
    <property type="evidence" value="ECO:0007669"/>
    <property type="project" value="InterPro"/>
</dbReference>
<dbReference type="PANTHER" id="PTHR33146:SF26">
    <property type="entry name" value="ENDONUCLEASE 4"/>
    <property type="match status" value="1"/>
</dbReference>
<keyword evidence="2" id="KW-0479">Metal-binding</keyword>
<proteinExistence type="predicted"/>
<evidence type="ECO:0000256" key="1">
    <source>
        <dbReference type="ARBA" id="ARBA00022722"/>
    </source>
</evidence>
<dbReference type="STRING" id="1348114.OM33_19290"/>
<keyword evidence="4" id="KW-0378">Hydrolase</keyword>
<dbReference type="Proteomes" id="UP000030341">
    <property type="component" value="Chromosome 2"/>
</dbReference>
<keyword evidence="6" id="KW-0325">Glycoprotein</keyword>
<organism evidence="7 8">
    <name type="scientific">Pseudoalteromonas piratica</name>
    <dbReference type="NCBI Taxonomy" id="1348114"/>
    <lineage>
        <taxon>Bacteria</taxon>
        <taxon>Pseudomonadati</taxon>
        <taxon>Pseudomonadota</taxon>
        <taxon>Gammaproteobacteria</taxon>
        <taxon>Alteromonadales</taxon>
        <taxon>Pseudoalteromonadaceae</taxon>
        <taxon>Pseudoalteromonas</taxon>
    </lineage>
</organism>
<keyword evidence="1" id="KW-0540">Nuclease</keyword>
<dbReference type="PANTHER" id="PTHR33146">
    <property type="entry name" value="ENDONUCLEASE 4"/>
    <property type="match status" value="1"/>
</dbReference>
<evidence type="ECO:0000256" key="6">
    <source>
        <dbReference type="ARBA" id="ARBA00023180"/>
    </source>
</evidence>
<dbReference type="KEGG" id="pseo:OM33_19290"/>
<keyword evidence="3" id="KW-0255">Endonuclease</keyword>
<name>A0A0A7EKN8_9GAMM</name>
<sequence>MIKQISSLFIVALTLTTFNVTAWSQNGHRIIGKIAENHLTIETRRAIYPLLQGDKLAEVTTWADEMRSNPADFWKYDSRKWHYINISSADEFKPAKYRITHNKGEVTDIYSGILKSIAVLESPNTSLEKKQFYFRFLTHLVGDIHQPMHAGRSEDWGGNKIKVTFFGKETNLHSLWDKGLVESENLSYTEFVEFIDTKDPRIISRYLASEPKDWVLESFHIAEELYDIGNGEFKYHYVYEQMPVVKERLLQGGIRLAGLLNKIFDKSAEVQVNAIGYLEQNNK</sequence>
<dbReference type="SUPFAM" id="SSF48537">
    <property type="entry name" value="Phospholipase C/P1 nuclease"/>
    <property type="match status" value="1"/>
</dbReference>
<evidence type="ECO:0000256" key="3">
    <source>
        <dbReference type="ARBA" id="ARBA00022759"/>
    </source>
</evidence>
<dbReference type="OrthoDB" id="267579at2"/>
<protein>
    <submittedName>
        <fullName evidence="7">S1/P1 Nuclease</fullName>
    </submittedName>
</protein>
<evidence type="ECO:0000256" key="5">
    <source>
        <dbReference type="ARBA" id="ARBA00023157"/>
    </source>
</evidence>
<keyword evidence="5" id="KW-1015">Disulfide bond</keyword>
<evidence type="ECO:0000313" key="7">
    <source>
        <dbReference type="EMBL" id="AIY67204.1"/>
    </source>
</evidence>
<dbReference type="Pfam" id="PF02265">
    <property type="entry name" value="S1-P1_nuclease"/>
    <property type="match status" value="1"/>
</dbReference>
<dbReference type="eggNOG" id="ENOG502Z82C">
    <property type="taxonomic scope" value="Bacteria"/>
</dbReference>
<dbReference type="HOGENOM" id="CLU_044365_1_0_6"/>
<dbReference type="GO" id="GO:0046872">
    <property type="term" value="F:metal ion binding"/>
    <property type="evidence" value="ECO:0007669"/>
    <property type="project" value="UniProtKB-KW"/>
</dbReference>
<dbReference type="CDD" id="cd11010">
    <property type="entry name" value="S1-P1_nuclease"/>
    <property type="match status" value="1"/>
</dbReference>
<accession>A0A0A7EKN8</accession>
<evidence type="ECO:0000313" key="8">
    <source>
        <dbReference type="Proteomes" id="UP000030341"/>
    </source>
</evidence>
<dbReference type="InterPro" id="IPR003154">
    <property type="entry name" value="S1/P1nuclease"/>
</dbReference>
<keyword evidence="8" id="KW-1185">Reference proteome</keyword>
<dbReference type="GO" id="GO:0016788">
    <property type="term" value="F:hydrolase activity, acting on ester bonds"/>
    <property type="evidence" value="ECO:0007669"/>
    <property type="project" value="InterPro"/>
</dbReference>
<dbReference type="InterPro" id="IPR008947">
    <property type="entry name" value="PLipase_C/P1_nuclease_dom_sf"/>
</dbReference>